<dbReference type="EMBL" id="JAJNNZ010000003">
    <property type="protein sequence ID" value="MCJ2376393.1"/>
    <property type="molecule type" value="Genomic_DNA"/>
</dbReference>
<dbReference type="CDD" id="cd07011">
    <property type="entry name" value="cupin_PMI_type_I_N"/>
    <property type="match status" value="1"/>
</dbReference>
<dbReference type="InterPro" id="IPR014710">
    <property type="entry name" value="RmlC-like_jellyroll"/>
</dbReference>
<dbReference type="GO" id="GO:0005975">
    <property type="term" value="P:carbohydrate metabolic process"/>
    <property type="evidence" value="ECO:0007669"/>
    <property type="project" value="InterPro"/>
</dbReference>
<evidence type="ECO:0000256" key="3">
    <source>
        <dbReference type="ARBA" id="ARBA00011956"/>
    </source>
</evidence>
<dbReference type="InterPro" id="IPR001250">
    <property type="entry name" value="Man6P_Isoase-1"/>
</dbReference>
<dbReference type="GO" id="GO:0005829">
    <property type="term" value="C:cytosol"/>
    <property type="evidence" value="ECO:0007669"/>
    <property type="project" value="TreeGrafter"/>
</dbReference>
<dbReference type="GO" id="GO:0004476">
    <property type="term" value="F:mannose-6-phosphate isomerase activity"/>
    <property type="evidence" value="ECO:0007669"/>
    <property type="project" value="UniProtKB-EC"/>
</dbReference>
<feature type="binding site" evidence="10">
    <location>
        <position position="261"/>
    </location>
    <ligand>
        <name>Zn(2+)</name>
        <dbReference type="ChEBI" id="CHEBI:29105"/>
    </ligand>
</feature>
<dbReference type="Gene3D" id="2.60.120.10">
    <property type="entry name" value="Jelly Rolls"/>
    <property type="match status" value="2"/>
</dbReference>
<evidence type="ECO:0000259" key="12">
    <source>
        <dbReference type="Pfam" id="PF20512"/>
    </source>
</evidence>
<dbReference type="PIRSF" id="PIRSF001480">
    <property type="entry name" value="Mannose-6-phosphate_isomerase"/>
    <property type="match status" value="1"/>
</dbReference>
<feature type="domain" description="Phosphomannose isomerase type I catalytic" evidence="11">
    <location>
        <begin position="3"/>
        <end position="149"/>
    </location>
</feature>
<feature type="domain" description="Phosphomannose isomerase type I helical insertion" evidence="12">
    <location>
        <begin position="174"/>
        <end position="242"/>
    </location>
</feature>
<dbReference type="RefSeq" id="WP_244355831.1">
    <property type="nucleotide sequence ID" value="NZ_JAJNNZ010000003.1"/>
</dbReference>
<feature type="binding site" evidence="10">
    <location>
        <position position="98"/>
    </location>
    <ligand>
        <name>Zn(2+)</name>
        <dbReference type="ChEBI" id="CHEBI:29105"/>
    </ligand>
</feature>
<dbReference type="InterPro" id="IPR011051">
    <property type="entry name" value="RmlC_Cupin_sf"/>
</dbReference>
<evidence type="ECO:0000256" key="10">
    <source>
        <dbReference type="PIRSR" id="PIRSR001480-2"/>
    </source>
</evidence>
<accession>A0A9X2AY77</accession>
<name>A0A9X2AY77_9VIBR</name>
<evidence type="ECO:0000256" key="9">
    <source>
        <dbReference type="PIRSR" id="PIRSR001480-1"/>
    </source>
</evidence>
<evidence type="ECO:0000256" key="7">
    <source>
        <dbReference type="ARBA" id="ARBA00029741"/>
    </source>
</evidence>
<evidence type="ECO:0000313" key="14">
    <source>
        <dbReference type="EMBL" id="MCJ2376393.1"/>
    </source>
</evidence>
<keyword evidence="5 10" id="KW-0862">Zinc</keyword>
<dbReference type="Pfam" id="PF21621">
    <property type="entry name" value="MPI_cupin_dom"/>
    <property type="match status" value="1"/>
</dbReference>
<evidence type="ECO:0000256" key="4">
    <source>
        <dbReference type="ARBA" id="ARBA00022723"/>
    </source>
</evidence>
<evidence type="ECO:0000259" key="13">
    <source>
        <dbReference type="Pfam" id="PF21621"/>
    </source>
</evidence>
<dbReference type="NCBIfam" id="TIGR00218">
    <property type="entry name" value="manA"/>
    <property type="match status" value="1"/>
</dbReference>
<keyword evidence="15" id="KW-1185">Reference proteome</keyword>
<dbReference type="InterPro" id="IPR046458">
    <property type="entry name" value="PMI_typeI_hel"/>
</dbReference>
<comment type="cofactor">
    <cofactor evidence="10">
        <name>Zn(2+)</name>
        <dbReference type="ChEBI" id="CHEBI:29105"/>
    </cofactor>
    <text evidence="10">Binds 1 zinc ion per subunit.</text>
</comment>
<evidence type="ECO:0000256" key="1">
    <source>
        <dbReference type="ARBA" id="ARBA00000757"/>
    </source>
</evidence>
<comment type="similarity">
    <text evidence="2">Belongs to the mannose-6-phosphate isomerase type 1 family.</text>
</comment>
<dbReference type="GO" id="GO:0008270">
    <property type="term" value="F:zinc ion binding"/>
    <property type="evidence" value="ECO:0007669"/>
    <property type="project" value="InterPro"/>
</dbReference>
<evidence type="ECO:0000256" key="6">
    <source>
        <dbReference type="ARBA" id="ARBA00023235"/>
    </source>
</evidence>
<evidence type="ECO:0000259" key="11">
    <source>
        <dbReference type="Pfam" id="PF20511"/>
    </source>
</evidence>
<organism evidence="14 15">
    <name type="scientific">Vibrio gelatinilyticus</name>
    <dbReference type="NCBI Taxonomy" id="2893468"/>
    <lineage>
        <taxon>Bacteria</taxon>
        <taxon>Pseudomonadati</taxon>
        <taxon>Pseudomonadota</taxon>
        <taxon>Gammaproteobacteria</taxon>
        <taxon>Vibrionales</taxon>
        <taxon>Vibrionaceae</taxon>
        <taxon>Vibrio</taxon>
    </lineage>
</organism>
<evidence type="ECO:0000256" key="8">
    <source>
        <dbReference type="ARBA" id="ARBA00030762"/>
    </source>
</evidence>
<dbReference type="Gene3D" id="1.10.441.10">
    <property type="entry name" value="Phosphomannose Isomerase, domain 2"/>
    <property type="match status" value="1"/>
</dbReference>
<proteinExistence type="inferred from homology"/>
<feature type="binding site" evidence="10">
    <location>
        <position position="133"/>
    </location>
    <ligand>
        <name>Zn(2+)</name>
        <dbReference type="ChEBI" id="CHEBI:29105"/>
    </ligand>
</feature>
<dbReference type="InterPro" id="IPR018050">
    <property type="entry name" value="Pmannose_isomerase-type1_CS"/>
</dbReference>
<dbReference type="PRINTS" id="PR00714">
    <property type="entry name" value="MAN6PISMRASE"/>
</dbReference>
<feature type="active site" evidence="9">
    <location>
        <position position="280"/>
    </location>
</feature>
<sequence>MPLFKLKNVIQNYSWGSKKSISDLFGVRNAKHEPQAELWMGAHPNGCSKVAETGELLSDVISQDNNAMFGSYTTFRFGELPFLLKVLAAESPLSIQVHPCKEKAQKGFERENKQGIPIQAANRNYKDANHKPEMVYALTFYKAMNGFRPIDDIIALFEQAQIDTLAGEVAALKDQLNTHGLKTFFSAIMSLQGKRKEAALSELYQAQKKPAKTSMARDAMQYSIEFTQHYKDDIGLFAPFMLNTIELAPGEAMFLHSETPHAYVKGTGLEIMASSDNVLRAGLTSKYIDVPELINNTKFTPIDPDNIKLSPILKEGRLSYPIPVDDFGFDILSATDKNQSQFLRSAEILFCIEGRATVTVDDRQLSLKAGESVFISYSSHSYQYQGNGVLARAYN</sequence>
<keyword evidence="4 10" id="KW-0479">Metal-binding</keyword>
<dbReference type="Pfam" id="PF20511">
    <property type="entry name" value="PMI_typeI_cat"/>
    <property type="match status" value="1"/>
</dbReference>
<dbReference type="SUPFAM" id="SSF51182">
    <property type="entry name" value="RmlC-like cupins"/>
    <property type="match status" value="1"/>
</dbReference>
<dbReference type="Proteomes" id="UP001139488">
    <property type="component" value="Unassembled WGS sequence"/>
</dbReference>
<dbReference type="PANTHER" id="PTHR10309">
    <property type="entry name" value="MANNOSE-6-PHOSPHATE ISOMERASE"/>
    <property type="match status" value="1"/>
</dbReference>
<evidence type="ECO:0000313" key="15">
    <source>
        <dbReference type="Proteomes" id="UP001139488"/>
    </source>
</evidence>
<evidence type="ECO:0000256" key="2">
    <source>
        <dbReference type="ARBA" id="ARBA00010772"/>
    </source>
</evidence>
<dbReference type="InterPro" id="IPR049071">
    <property type="entry name" value="MPI_cupin_dom"/>
</dbReference>
<protein>
    <recommendedName>
        <fullName evidence="3">mannose-6-phosphate isomerase</fullName>
        <ecNumber evidence="3">5.3.1.8</ecNumber>
    </recommendedName>
    <alternativeName>
        <fullName evidence="7">Phosphohexomutase</fullName>
    </alternativeName>
    <alternativeName>
        <fullName evidence="8">Phosphomannose isomerase</fullName>
    </alternativeName>
</protein>
<gene>
    <name evidence="14" type="primary">manA</name>
    <name evidence="14" type="ORF">LNL84_06045</name>
</gene>
<dbReference type="AlphaFoldDB" id="A0A9X2AY77"/>
<dbReference type="EC" id="5.3.1.8" evidence="3"/>
<comment type="caution">
    <text evidence="14">The sequence shown here is derived from an EMBL/GenBank/DDBJ whole genome shotgun (WGS) entry which is preliminary data.</text>
</comment>
<dbReference type="Pfam" id="PF20512">
    <property type="entry name" value="PMI_typeI_hel"/>
    <property type="match status" value="1"/>
</dbReference>
<dbReference type="GO" id="GO:0009298">
    <property type="term" value="P:GDP-mannose biosynthetic process"/>
    <property type="evidence" value="ECO:0007669"/>
    <property type="project" value="InterPro"/>
</dbReference>
<comment type="catalytic activity">
    <reaction evidence="1">
        <text>D-mannose 6-phosphate = D-fructose 6-phosphate</text>
        <dbReference type="Rhea" id="RHEA:12356"/>
        <dbReference type="ChEBI" id="CHEBI:58735"/>
        <dbReference type="ChEBI" id="CHEBI:61527"/>
        <dbReference type="EC" id="5.3.1.8"/>
    </reaction>
</comment>
<dbReference type="PANTHER" id="PTHR10309:SF0">
    <property type="entry name" value="MANNOSE-6-PHOSPHATE ISOMERASE"/>
    <property type="match status" value="1"/>
</dbReference>
<dbReference type="InterPro" id="IPR046457">
    <property type="entry name" value="PMI_typeI_cat"/>
</dbReference>
<reference evidence="14" key="1">
    <citation type="submission" date="2021-11" db="EMBL/GenBank/DDBJ databases">
        <title>Vibrio ZSDE26 sp. nov. and Vibrio ZSDZ34 sp. nov., isolated from coastal seawater in Qingdao.</title>
        <authorList>
            <person name="Zhang P."/>
        </authorList>
    </citation>
    <scope>NUCLEOTIDE SEQUENCE</scope>
    <source>
        <strain evidence="14">ZSDZ34</strain>
    </source>
</reference>
<keyword evidence="6 14" id="KW-0413">Isomerase</keyword>
<feature type="binding site" evidence="10">
    <location>
        <position position="96"/>
    </location>
    <ligand>
        <name>Zn(2+)</name>
        <dbReference type="ChEBI" id="CHEBI:29105"/>
    </ligand>
</feature>
<dbReference type="PROSITE" id="PS00965">
    <property type="entry name" value="PMI_I_1"/>
    <property type="match status" value="1"/>
</dbReference>
<feature type="domain" description="Mannose-6-phosphate isomerase cupin" evidence="13">
    <location>
        <begin position="319"/>
        <end position="395"/>
    </location>
</feature>
<dbReference type="InterPro" id="IPR016305">
    <property type="entry name" value="Mannose-6-P_Isomerase"/>
</dbReference>
<evidence type="ECO:0000256" key="5">
    <source>
        <dbReference type="ARBA" id="ARBA00022833"/>
    </source>
</evidence>